<reference evidence="1 2" key="1">
    <citation type="journal article" date="2015" name="Nat. Commun.">
        <title>Outbred genome sequencing and CRISPR/Cas9 gene editing in butterflies.</title>
        <authorList>
            <person name="Li X."/>
            <person name="Fan D."/>
            <person name="Zhang W."/>
            <person name="Liu G."/>
            <person name="Zhang L."/>
            <person name="Zhao L."/>
            <person name="Fang X."/>
            <person name="Chen L."/>
            <person name="Dong Y."/>
            <person name="Chen Y."/>
            <person name="Ding Y."/>
            <person name="Zhao R."/>
            <person name="Feng M."/>
            <person name="Zhu Y."/>
            <person name="Feng Y."/>
            <person name="Jiang X."/>
            <person name="Zhu D."/>
            <person name="Xiang H."/>
            <person name="Feng X."/>
            <person name="Li S."/>
            <person name="Wang J."/>
            <person name="Zhang G."/>
            <person name="Kronforst M.R."/>
            <person name="Wang W."/>
        </authorList>
    </citation>
    <scope>NUCLEOTIDE SEQUENCE [LARGE SCALE GENOMIC DNA]</scope>
    <source>
        <strain evidence="1">Ya'a_city_454_Pm</strain>
        <tissue evidence="1">Whole body</tissue>
    </source>
</reference>
<sequence length="113" mass="12367">MGQSQNCGISLAAGRRCRSILGSIPGFPAAEIAPTADVYIPRLLPLNILTGDLGHVTCVSSPLVEEGDCRYLPKEVLQEDFTHLTKADILRATYSKLKALFRVLFFTSKVNIF</sequence>
<dbReference type="EMBL" id="KQ461194">
    <property type="protein sequence ID" value="KPJ06826.1"/>
    <property type="molecule type" value="Genomic_DNA"/>
</dbReference>
<keyword evidence="2" id="KW-1185">Reference proteome</keyword>
<dbReference type="InParanoid" id="A0A194QTF3"/>
<protein>
    <submittedName>
        <fullName evidence="1">Wee1-like protein kinase</fullName>
    </submittedName>
</protein>
<accession>A0A194QTF3</accession>
<proteinExistence type="predicted"/>
<dbReference type="GO" id="GO:0016301">
    <property type="term" value="F:kinase activity"/>
    <property type="evidence" value="ECO:0007669"/>
    <property type="project" value="UniProtKB-KW"/>
</dbReference>
<keyword evidence="1" id="KW-0418">Kinase</keyword>
<organism evidence="1 2">
    <name type="scientific">Papilio machaon</name>
    <name type="common">Old World swallowtail butterfly</name>
    <dbReference type="NCBI Taxonomy" id="76193"/>
    <lineage>
        <taxon>Eukaryota</taxon>
        <taxon>Metazoa</taxon>
        <taxon>Ecdysozoa</taxon>
        <taxon>Arthropoda</taxon>
        <taxon>Hexapoda</taxon>
        <taxon>Insecta</taxon>
        <taxon>Pterygota</taxon>
        <taxon>Neoptera</taxon>
        <taxon>Endopterygota</taxon>
        <taxon>Lepidoptera</taxon>
        <taxon>Glossata</taxon>
        <taxon>Ditrysia</taxon>
        <taxon>Papilionoidea</taxon>
        <taxon>Papilionidae</taxon>
        <taxon>Papilioninae</taxon>
        <taxon>Papilio</taxon>
    </lineage>
</organism>
<name>A0A194QTF3_PAPMA</name>
<dbReference type="Proteomes" id="UP000053240">
    <property type="component" value="Unassembled WGS sequence"/>
</dbReference>
<evidence type="ECO:0000313" key="1">
    <source>
        <dbReference type="EMBL" id="KPJ06826.1"/>
    </source>
</evidence>
<dbReference type="AlphaFoldDB" id="A0A194QTF3"/>
<evidence type="ECO:0000313" key="2">
    <source>
        <dbReference type="Proteomes" id="UP000053240"/>
    </source>
</evidence>
<gene>
    <name evidence="1" type="ORF">RR48_11325</name>
</gene>
<keyword evidence="1" id="KW-0808">Transferase</keyword>
<dbReference type="STRING" id="76193.A0A194QTF3"/>